<proteinExistence type="predicted"/>
<sequence>MATWKYFSQQHFGVRFVLWALLLKPDNCVLTVCTYTSMKIRCHILSKIIYPPRYGLACRNSSRLSTGNSRQKYHVL</sequence>
<comment type="caution">
    <text evidence="2">The sequence shown here is derived from an EMBL/GenBank/DDBJ whole genome shotgun (WGS) entry which is preliminary data.</text>
</comment>
<evidence type="ECO:0000313" key="3">
    <source>
        <dbReference type="Proteomes" id="UP001431783"/>
    </source>
</evidence>
<reference evidence="2 3" key="1">
    <citation type="submission" date="2023-03" db="EMBL/GenBank/DDBJ databases">
        <title>Genome insight into feeding habits of ladybird beetles.</title>
        <authorList>
            <person name="Li H.-S."/>
            <person name="Huang Y.-H."/>
            <person name="Pang H."/>
        </authorList>
    </citation>
    <scope>NUCLEOTIDE SEQUENCE [LARGE SCALE GENOMIC DNA]</scope>
    <source>
        <strain evidence="2">SYSU_2023b</strain>
        <tissue evidence="2">Whole body</tissue>
    </source>
</reference>
<feature type="signal peptide" evidence="1">
    <location>
        <begin position="1"/>
        <end position="28"/>
    </location>
</feature>
<organism evidence="2 3">
    <name type="scientific">Henosepilachna vigintioctopunctata</name>
    <dbReference type="NCBI Taxonomy" id="420089"/>
    <lineage>
        <taxon>Eukaryota</taxon>
        <taxon>Metazoa</taxon>
        <taxon>Ecdysozoa</taxon>
        <taxon>Arthropoda</taxon>
        <taxon>Hexapoda</taxon>
        <taxon>Insecta</taxon>
        <taxon>Pterygota</taxon>
        <taxon>Neoptera</taxon>
        <taxon>Endopterygota</taxon>
        <taxon>Coleoptera</taxon>
        <taxon>Polyphaga</taxon>
        <taxon>Cucujiformia</taxon>
        <taxon>Coccinelloidea</taxon>
        <taxon>Coccinellidae</taxon>
        <taxon>Epilachninae</taxon>
        <taxon>Epilachnini</taxon>
        <taxon>Henosepilachna</taxon>
    </lineage>
</organism>
<keyword evidence="1" id="KW-0732">Signal</keyword>
<gene>
    <name evidence="2" type="ORF">WA026_009291</name>
</gene>
<dbReference type="AlphaFoldDB" id="A0AAW1UQG0"/>
<feature type="chain" id="PRO_5043598321" description="Secreted protein" evidence="1">
    <location>
        <begin position="29"/>
        <end position="76"/>
    </location>
</feature>
<keyword evidence="3" id="KW-1185">Reference proteome</keyword>
<dbReference type="Proteomes" id="UP001431783">
    <property type="component" value="Unassembled WGS sequence"/>
</dbReference>
<accession>A0AAW1UQG0</accession>
<evidence type="ECO:0000256" key="1">
    <source>
        <dbReference type="SAM" id="SignalP"/>
    </source>
</evidence>
<evidence type="ECO:0008006" key="4">
    <source>
        <dbReference type="Google" id="ProtNLM"/>
    </source>
</evidence>
<protein>
    <recommendedName>
        <fullName evidence="4">Secreted protein</fullName>
    </recommendedName>
</protein>
<name>A0AAW1UQG0_9CUCU</name>
<evidence type="ECO:0000313" key="2">
    <source>
        <dbReference type="EMBL" id="KAK9885068.1"/>
    </source>
</evidence>
<dbReference type="EMBL" id="JARQZJ010000094">
    <property type="protein sequence ID" value="KAK9885068.1"/>
    <property type="molecule type" value="Genomic_DNA"/>
</dbReference>